<comment type="caution">
    <text evidence="16">The sequence shown here is derived from an EMBL/GenBank/DDBJ whole genome shotgun (WGS) entry which is preliminary data.</text>
</comment>
<evidence type="ECO:0008006" key="18">
    <source>
        <dbReference type="Google" id="ProtNLM"/>
    </source>
</evidence>
<evidence type="ECO:0000256" key="4">
    <source>
        <dbReference type="ARBA" id="ARBA00022475"/>
    </source>
</evidence>
<keyword evidence="7" id="KW-0406">Ion transport</keyword>
<keyword evidence="3" id="KW-0813">Transport</keyword>
<dbReference type="InterPro" id="IPR001320">
    <property type="entry name" value="Iontro_rcpt_C"/>
</dbReference>
<keyword evidence="9" id="KW-0675">Receptor</keyword>
<keyword evidence="17" id="KW-1185">Reference proteome</keyword>
<dbReference type="Pfam" id="PF00060">
    <property type="entry name" value="Lig_chan"/>
    <property type="match status" value="1"/>
</dbReference>
<keyword evidence="8 13" id="KW-0472">Membrane</keyword>
<comment type="subcellular location">
    <subcellularLocation>
        <location evidence="1">Cell membrane</location>
        <topology evidence="1">Multi-pass membrane protein</topology>
    </subcellularLocation>
</comment>
<evidence type="ECO:0000256" key="10">
    <source>
        <dbReference type="ARBA" id="ARBA00023180"/>
    </source>
</evidence>
<evidence type="ECO:0000256" key="9">
    <source>
        <dbReference type="ARBA" id="ARBA00023170"/>
    </source>
</evidence>
<evidence type="ECO:0000259" key="14">
    <source>
        <dbReference type="Pfam" id="PF00060"/>
    </source>
</evidence>
<dbReference type="Gene3D" id="3.40.190.10">
    <property type="entry name" value="Periplasmic binding protein-like II"/>
    <property type="match status" value="1"/>
</dbReference>
<keyword evidence="12" id="KW-0407">Ion channel</keyword>
<evidence type="ECO:0000256" key="7">
    <source>
        <dbReference type="ARBA" id="ARBA00023065"/>
    </source>
</evidence>
<organism evidence="16 17">
    <name type="scientific">Nephila pilipes</name>
    <name type="common">Giant wood spider</name>
    <name type="synonym">Nephila maculata</name>
    <dbReference type="NCBI Taxonomy" id="299642"/>
    <lineage>
        <taxon>Eukaryota</taxon>
        <taxon>Metazoa</taxon>
        <taxon>Ecdysozoa</taxon>
        <taxon>Arthropoda</taxon>
        <taxon>Chelicerata</taxon>
        <taxon>Arachnida</taxon>
        <taxon>Araneae</taxon>
        <taxon>Araneomorphae</taxon>
        <taxon>Entelegynae</taxon>
        <taxon>Araneoidea</taxon>
        <taxon>Nephilidae</taxon>
        <taxon>Nephila</taxon>
    </lineage>
</organism>
<sequence length="412" mass="46966">MACPKFIRVAIIRSREISPIKNEDGSYSFAGFGGKQLELFLKALNLPFEVVDVEDREYGRLLNNGTWTGIIGMIQQDMADLSIHSVTMTEPKTSVVDFSTVYNTDDMTFAIEKPGTYPTSLAFVRPYDYTVWIPTFTVLLLMPLVLRLLSNIQYTYAHAFIMMLGSFLGQFSFRNTSSRSSKMLIFSWSFFGVIMMLSYSAVLLSILTVPLQIPAVKNFEELSEAVMKRNYKIIVPKGSSTLEALMRNPKKYMRFLGEAAFNNSWYFNGKSLTENGQLNKRIAVVTSRSMLQMIAGPEDWKKYFLSDDSLVSFKFAPAVKKGFCHKKRLDKIVSRINSAGLFLKATREKSFQLWIAEHDKRSMDLDTHPLSINDLIGSFLLLSLGFGLALLSFLCETMCYRLRKKRKKVFKN</sequence>
<evidence type="ECO:0000256" key="1">
    <source>
        <dbReference type="ARBA" id="ARBA00004651"/>
    </source>
</evidence>
<dbReference type="GO" id="GO:0015276">
    <property type="term" value="F:ligand-gated monoatomic ion channel activity"/>
    <property type="evidence" value="ECO:0007669"/>
    <property type="project" value="InterPro"/>
</dbReference>
<feature type="transmembrane region" description="Helical" evidence="13">
    <location>
        <begin position="129"/>
        <end position="149"/>
    </location>
</feature>
<evidence type="ECO:0000256" key="2">
    <source>
        <dbReference type="ARBA" id="ARBA00008685"/>
    </source>
</evidence>
<dbReference type="OrthoDB" id="6423384at2759"/>
<dbReference type="Pfam" id="PF10613">
    <property type="entry name" value="Lig_chan-Glu_bd"/>
    <property type="match status" value="1"/>
</dbReference>
<feature type="transmembrane region" description="Helical" evidence="13">
    <location>
        <begin position="185"/>
        <end position="207"/>
    </location>
</feature>
<keyword evidence="5 13" id="KW-0812">Transmembrane</keyword>
<evidence type="ECO:0000313" key="16">
    <source>
        <dbReference type="EMBL" id="GFU42101.1"/>
    </source>
</evidence>
<dbReference type="InterPro" id="IPR052192">
    <property type="entry name" value="Insect_Ionotropic_Sensory_Rcpt"/>
</dbReference>
<keyword evidence="4" id="KW-1003">Cell membrane</keyword>
<dbReference type="PANTHER" id="PTHR42643">
    <property type="entry name" value="IONOTROPIC RECEPTOR 20A-RELATED"/>
    <property type="match status" value="1"/>
</dbReference>
<accession>A0A8X6QXR5</accession>
<keyword evidence="6 13" id="KW-1133">Transmembrane helix</keyword>
<feature type="domain" description="Ionotropic glutamate receptor L-glutamate and glycine-binding" evidence="15">
    <location>
        <begin position="22"/>
        <end position="114"/>
    </location>
</feature>
<evidence type="ECO:0000256" key="8">
    <source>
        <dbReference type="ARBA" id="ARBA00023136"/>
    </source>
</evidence>
<protein>
    <recommendedName>
        <fullName evidence="18">Ionotropic receptor</fullName>
    </recommendedName>
</protein>
<dbReference type="InterPro" id="IPR019594">
    <property type="entry name" value="Glu/Gly-bd"/>
</dbReference>
<dbReference type="GO" id="GO:0005886">
    <property type="term" value="C:plasma membrane"/>
    <property type="evidence" value="ECO:0007669"/>
    <property type="project" value="UniProtKB-SubCell"/>
</dbReference>
<evidence type="ECO:0000256" key="11">
    <source>
        <dbReference type="ARBA" id="ARBA00023286"/>
    </source>
</evidence>
<name>A0A8X6QXR5_NEPPI</name>
<evidence type="ECO:0000256" key="6">
    <source>
        <dbReference type="ARBA" id="ARBA00022989"/>
    </source>
</evidence>
<reference evidence="16" key="1">
    <citation type="submission" date="2020-08" db="EMBL/GenBank/DDBJ databases">
        <title>Multicomponent nature underlies the extraordinary mechanical properties of spider dragline silk.</title>
        <authorList>
            <person name="Kono N."/>
            <person name="Nakamura H."/>
            <person name="Mori M."/>
            <person name="Yoshida Y."/>
            <person name="Ohtoshi R."/>
            <person name="Malay A.D."/>
            <person name="Moran D.A.P."/>
            <person name="Tomita M."/>
            <person name="Numata K."/>
            <person name="Arakawa K."/>
        </authorList>
    </citation>
    <scope>NUCLEOTIDE SEQUENCE</scope>
</reference>
<evidence type="ECO:0000313" key="17">
    <source>
        <dbReference type="Proteomes" id="UP000887013"/>
    </source>
</evidence>
<dbReference type="PANTHER" id="PTHR42643:SF38">
    <property type="entry name" value="IONOTROPIC RECEPTOR 100A"/>
    <property type="match status" value="1"/>
</dbReference>
<keyword evidence="10" id="KW-0325">Glycoprotein</keyword>
<evidence type="ECO:0000256" key="12">
    <source>
        <dbReference type="ARBA" id="ARBA00023303"/>
    </source>
</evidence>
<proteinExistence type="inferred from homology"/>
<dbReference type="Gene3D" id="1.10.287.70">
    <property type="match status" value="1"/>
</dbReference>
<evidence type="ECO:0000256" key="5">
    <source>
        <dbReference type="ARBA" id="ARBA00022692"/>
    </source>
</evidence>
<evidence type="ECO:0000259" key="15">
    <source>
        <dbReference type="Pfam" id="PF10613"/>
    </source>
</evidence>
<feature type="transmembrane region" description="Helical" evidence="13">
    <location>
        <begin position="155"/>
        <end position="173"/>
    </location>
</feature>
<gene>
    <name evidence="16" type="primary">AVEN_105567_1</name>
    <name evidence="16" type="ORF">NPIL_351791</name>
</gene>
<dbReference type="SUPFAM" id="SSF53850">
    <property type="entry name" value="Periplasmic binding protein-like II"/>
    <property type="match status" value="1"/>
</dbReference>
<comment type="similarity">
    <text evidence="2">Belongs to the glutamate-gated ion channel (TC 1.A.10.1) family.</text>
</comment>
<feature type="transmembrane region" description="Helical" evidence="13">
    <location>
        <begin position="379"/>
        <end position="402"/>
    </location>
</feature>
<dbReference type="Proteomes" id="UP000887013">
    <property type="component" value="Unassembled WGS sequence"/>
</dbReference>
<dbReference type="GO" id="GO:0050906">
    <property type="term" value="P:detection of stimulus involved in sensory perception"/>
    <property type="evidence" value="ECO:0007669"/>
    <property type="project" value="UniProtKB-ARBA"/>
</dbReference>
<dbReference type="EMBL" id="BMAW01132115">
    <property type="protein sequence ID" value="GFU42101.1"/>
    <property type="molecule type" value="Genomic_DNA"/>
</dbReference>
<evidence type="ECO:0000256" key="13">
    <source>
        <dbReference type="SAM" id="Phobius"/>
    </source>
</evidence>
<dbReference type="AlphaFoldDB" id="A0A8X6QXR5"/>
<feature type="domain" description="Ionotropic glutamate receptor C-terminal" evidence="14">
    <location>
        <begin position="152"/>
        <end position="385"/>
    </location>
</feature>
<evidence type="ECO:0000256" key="3">
    <source>
        <dbReference type="ARBA" id="ARBA00022448"/>
    </source>
</evidence>
<keyword evidence="11" id="KW-1071">Ligand-gated ion channel</keyword>